<protein>
    <submittedName>
        <fullName evidence="5">2-oxo acid dehydrogenase subunit E2</fullName>
    </submittedName>
</protein>
<feature type="domain" description="2-oxoacid dehydrogenase acyltransferase catalytic" evidence="4">
    <location>
        <begin position="5"/>
        <end position="214"/>
    </location>
</feature>
<dbReference type="GO" id="GO:0031405">
    <property type="term" value="F:lipoic acid binding"/>
    <property type="evidence" value="ECO:0007669"/>
    <property type="project" value="TreeGrafter"/>
</dbReference>
<gene>
    <name evidence="5" type="ORF">H9735_05680</name>
</gene>
<dbReference type="PANTHER" id="PTHR43178">
    <property type="entry name" value="DIHYDROLIPOAMIDE ACETYLTRANSFERASE COMPONENT OF PYRUVATE DEHYDROGENASE COMPLEX"/>
    <property type="match status" value="1"/>
</dbReference>
<sequence length="217" mass="23818">MSEKRLSALGKSMGRQMIKSWEAPQFTHFSVINCENMIAYHKKLPVKVSYTTILIKAVADTIAEFPIMNASWDDGTKIILHENIHMGVAVDTKRGLLVPVIKDADKKSLEEIHQAMEEIKKKSVKGNFSMEDLSGGTFVVSNLGMFHIHAFTAIVNAPNGAIISVGRMEDVPIIKDGKIVAGKTMQIALNMDHRVIDGATGAKFLTALAERLETLDA</sequence>
<dbReference type="InterPro" id="IPR001078">
    <property type="entry name" value="2-oxoacid_DH_actylTfrase"/>
</dbReference>
<keyword evidence="3" id="KW-0012">Acyltransferase</keyword>
<dbReference type="Proteomes" id="UP000886721">
    <property type="component" value="Unassembled WGS sequence"/>
</dbReference>
<dbReference type="EMBL" id="DXEM01000016">
    <property type="protein sequence ID" value="HIX67604.1"/>
    <property type="molecule type" value="Genomic_DNA"/>
</dbReference>
<comment type="cofactor">
    <cofactor evidence="1">
        <name>(R)-lipoate</name>
        <dbReference type="ChEBI" id="CHEBI:83088"/>
    </cofactor>
</comment>
<evidence type="ECO:0000256" key="1">
    <source>
        <dbReference type="ARBA" id="ARBA00001938"/>
    </source>
</evidence>
<dbReference type="InterPro" id="IPR050743">
    <property type="entry name" value="2-oxoacid_DH_E2_comp"/>
</dbReference>
<name>A0A9D2B9X2_9FIRM</name>
<dbReference type="AlphaFoldDB" id="A0A9D2B9X2"/>
<evidence type="ECO:0000256" key="2">
    <source>
        <dbReference type="ARBA" id="ARBA00022679"/>
    </source>
</evidence>
<dbReference type="SMART" id="SM01059">
    <property type="entry name" value="CAT"/>
    <property type="match status" value="1"/>
</dbReference>
<evidence type="ECO:0000313" key="6">
    <source>
        <dbReference type="Proteomes" id="UP000886721"/>
    </source>
</evidence>
<dbReference type="GO" id="GO:0005737">
    <property type="term" value="C:cytoplasm"/>
    <property type="evidence" value="ECO:0007669"/>
    <property type="project" value="TreeGrafter"/>
</dbReference>
<reference evidence="5" key="2">
    <citation type="submission" date="2021-04" db="EMBL/GenBank/DDBJ databases">
        <authorList>
            <person name="Gilroy R."/>
        </authorList>
    </citation>
    <scope>NUCLEOTIDE SEQUENCE</scope>
    <source>
        <strain evidence="5">CHK191-13928</strain>
    </source>
</reference>
<dbReference type="Pfam" id="PF00198">
    <property type="entry name" value="2-oxoacid_dh"/>
    <property type="match status" value="1"/>
</dbReference>
<dbReference type="PANTHER" id="PTHR43178:SF5">
    <property type="entry name" value="LIPOAMIDE ACYLTRANSFERASE COMPONENT OF BRANCHED-CHAIN ALPHA-KETO ACID DEHYDROGENASE COMPLEX, MITOCHONDRIAL"/>
    <property type="match status" value="1"/>
</dbReference>
<keyword evidence="2" id="KW-0808">Transferase</keyword>
<evidence type="ECO:0000259" key="4">
    <source>
        <dbReference type="Pfam" id="PF00198"/>
    </source>
</evidence>
<organism evidence="5 6">
    <name type="scientific">Candidatus Anaerostipes excrementavium</name>
    <dbReference type="NCBI Taxonomy" id="2838463"/>
    <lineage>
        <taxon>Bacteria</taxon>
        <taxon>Bacillati</taxon>
        <taxon>Bacillota</taxon>
        <taxon>Clostridia</taxon>
        <taxon>Lachnospirales</taxon>
        <taxon>Lachnospiraceae</taxon>
        <taxon>Anaerostipes</taxon>
    </lineage>
</organism>
<dbReference type="InterPro" id="IPR023213">
    <property type="entry name" value="CAT-like_dom_sf"/>
</dbReference>
<accession>A0A9D2B9X2</accession>
<comment type="caution">
    <text evidence="5">The sequence shown here is derived from an EMBL/GenBank/DDBJ whole genome shotgun (WGS) entry which is preliminary data.</text>
</comment>
<evidence type="ECO:0000256" key="3">
    <source>
        <dbReference type="ARBA" id="ARBA00023315"/>
    </source>
</evidence>
<proteinExistence type="predicted"/>
<reference evidence="5" key="1">
    <citation type="journal article" date="2021" name="PeerJ">
        <title>Extensive microbial diversity within the chicken gut microbiome revealed by metagenomics and culture.</title>
        <authorList>
            <person name="Gilroy R."/>
            <person name="Ravi A."/>
            <person name="Getino M."/>
            <person name="Pursley I."/>
            <person name="Horton D.L."/>
            <person name="Alikhan N.F."/>
            <person name="Baker D."/>
            <person name="Gharbi K."/>
            <person name="Hall N."/>
            <person name="Watson M."/>
            <person name="Adriaenssens E.M."/>
            <person name="Foster-Nyarko E."/>
            <person name="Jarju S."/>
            <person name="Secka A."/>
            <person name="Antonio M."/>
            <person name="Oren A."/>
            <person name="Chaudhuri R.R."/>
            <person name="La Ragione R."/>
            <person name="Hildebrand F."/>
            <person name="Pallen M.J."/>
        </authorList>
    </citation>
    <scope>NUCLEOTIDE SEQUENCE</scope>
    <source>
        <strain evidence="5">CHK191-13928</strain>
    </source>
</reference>
<dbReference type="GO" id="GO:0008811">
    <property type="term" value="F:chloramphenicol O-acetyltransferase activity"/>
    <property type="evidence" value="ECO:0007669"/>
    <property type="project" value="InterPro"/>
</dbReference>
<dbReference type="SUPFAM" id="SSF52777">
    <property type="entry name" value="CoA-dependent acyltransferases"/>
    <property type="match status" value="1"/>
</dbReference>
<dbReference type="InterPro" id="IPR001707">
    <property type="entry name" value="Cmp_AcTrfase"/>
</dbReference>
<dbReference type="Gene3D" id="3.30.559.10">
    <property type="entry name" value="Chloramphenicol acetyltransferase-like domain"/>
    <property type="match status" value="1"/>
</dbReference>
<evidence type="ECO:0000313" key="5">
    <source>
        <dbReference type="EMBL" id="HIX67604.1"/>
    </source>
</evidence>